<dbReference type="AlphaFoldDB" id="K1TTB4"/>
<name>K1TTB4_9ZZZZ</name>
<sequence>WKMADDILKTKGLCMANSSCMRDLLRYYEVPIYKNAKLLEIIENGIVIETAEKTIQLECDDVIMSCGYVPDTRLVDGGTQQGKTNIHIVGDVKRLEI</sequence>
<proteinExistence type="predicted"/>
<comment type="caution">
    <text evidence="1">The sequence shown here is derived from an EMBL/GenBank/DDBJ whole genome shotgun (WGS) entry which is preliminary data.</text>
</comment>
<dbReference type="Gene3D" id="3.50.50.60">
    <property type="entry name" value="FAD/NAD(P)-binding domain"/>
    <property type="match status" value="1"/>
</dbReference>
<accession>K1TTB4</accession>
<feature type="non-terminal residue" evidence="1">
    <location>
        <position position="1"/>
    </location>
</feature>
<organism evidence="1">
    <name type="scientific">human gut metagenome</name>
    <dbReference type="NCBI Taxonomy" id="408170"/>
    <lineage>
        <taxon>unclassified sequences</taxon>
        <taxon>metagenomes</taxon>
        <taxon>organismal metagenomes</taxon>
    </lineage>
</organism>
<dbReference type="SUPFAM" id="SSF51905">
    <property type="entry name" value="FAD/NAD(P)-binding domain"/>
    <property type="match status" value="1"/>
</dbReference>
<evidence type="ECO:0000313" key="1">
    <source>
        <dbReference type="EMBL" id="EKC69440.1"/>
    </source>
</evidence>
<dbReference type="InterPro" id="IPR036188">
    <property type="entry name" value="FAD/NAD-bd_sf"/>
</dbReference>
<dbReference type="EMBL" id="AJWZ01002990">
    <property type="protein sequence ID" value="EKC69440.1"/>
    <property type="molecule type" value="Genomic_DNA"/>
</dbReference>
<reference evidence="1" key="1">
    <citation type="journal article" date="2013" name="Environ. Microbiol.">
        <title>Microbiota from the distal guts of lean and obese adolescents exhibit partial functional redundancy besides clear differences in community structure.</title>
        <authorList>
            <person name="Ferrer M."/>
            <person name="Ruiz A."/>
            <person name="Lanza F."/>
            <person name="Haange S.B."/>
            <person name="Oberbach A."/>
            <person name="Till H."/>
            <person name="Bargiela R."/>
            <person name="Campoy C."/>
            <person name="Segura M.T."/>
            <person name="Richter M."/>
            <person name="von Bergen M."/>
            <person name="Seifert J."/>
            <person name="Suarez A."/>
        </authorList>
    </citation>
    <scope>NUCLEOTIDE SEQUENCE</scope>
</reference>
<protein>
    <submittedName>
        <fullName evidence="1">NADH:flavin oxidoreductase, Old Yellow Enzyme family</fullName>
    </submittedName>
</protein>
<gene>
    <name evidence="1" type="ORF">OBE_04408</name>
</gene>
<dbReference type="Gene3D" id="3.40.50.720">
    <property type="entry name" value="NAD(P)-binding Rossmann-like Domain"/>
    <property type="match status" value="1"/>
</dbReference>